<protein>
    <submittedName>
        <fullName evidence="2">Uncharacterized protein</fullName>
    </submittedName>
</protein>
<feature type="compositionally biased region" description="Low complexity" evidence="1">
    <location>
        <begin position="657"/>
        <end position="668"/>
    </location>
</feature>
<evidence type="ECO:0000256" key="1">
    <source>
        <dbReference type="SAM" id="MobiDB-lite"/>
    </source>
</evidence>
<feature type="compositionally biased region" description="Polar residues" evidence="1">
    <location>
        <begin position="145"/>
        <end position="154"/>
    </location>
</feature>
<name>A0ABM1Z8A4_AEDAL</name>
<dbReference type="RefSeq" id="XP_019525100.1">
    <property type="nucleotide sequence ID" value="XM_019669555.1"/>
</dbReference>
<evidence type="ECO:0000313" key="3">
    <source>
        <dbReference type="Proteomes" id="UP000069940"/>
    </source>
</evidence>
<feature type="compositionally biased region" description="Polar residues" evidence="1">
    <location>
        <begin position="397"/>
        <end position="407"/>
    </location>
</feature>
<organism evidence="2 3">
    <name type="scientific">Aedes albopictus</name>
    <name type="common">Asian tiger mosquito</name>
    <name type="synonym">Stegomyia albopicta</name>
    <dbReference type="NCBI Taxonomy" id="7160"/>
    <lineage>
        <taxon>Eukaryota</taxon>
        <taxon>Metazoa</taxon>
        <taxon>Ecdysozoa</taxon>
        <taxon>Arthropoda</taxon>
        <taxon>Hexapoda</taxon>
        <taxon>Insecta</taxon>
        <taxon>Pterygota</taxon>
        <taxon>Neoptera</taxon>
        <taxon>Endopterygota</taxon>
        <taxon>Diptera</taxon>
        <taxon>Nematocera</taxon>
        <taxon>Culicoidea</taxon>
        <taxon>Culicidae</taxon>
        <taxon>Culicinae</taxon>
        <taxon>Aedini</taxon>
        <taxon>Aedes</taxon>
        <taxon>Stegomyia</taxon>
    </lineage>
</organism>
<accession>A0ABM1Z8A4</accession>
<dbReference type="GeneID" id="109397212"/>
<sequence length="832" mass="89729">MADIARLFAKRNLVKEELKKLKRKICEDGVLQPSLARRMFYEQALQCQYKEYRRVCFELLPTLPPERHDELDKDASHFEDIHADACVLVEKLFHSFPSTGNMHQNDRMPSSSCFTATTAPRWRTPPIRSRTTTPTTEHPVPISAVNETPRTSFPNKFPIKVSTIITNPKQYEKPPNDEDSAKNTSPPTSKRDSRVGNEPTEFVNSKTEDSKTMTIPMPTGLGPVLMPFRPPPGFHPTPKQNPMPTGMPPVSQCPTGASPVPQPLQSTTGSQPVSQPPSSTTGSLPVFHSLQSKSDTLPKWKQSRCVTGSCPVLQIPYVTESVPTPKLPTAMTGFRPVQDQYPCAVESHPKRPDVAGLPPVSMPFLSSAEASPVTMPALISIGASPVKKSAITPVDARSSTKPTTMSAGSPPVVKTISPSTGASPVGNPATMAVGSRPMVKPTPIPMSTGTSSVGSSALRFTDACSVINYAPVSTSSPPVVKTISSSTGASPVGSSAPTAVGSRPMVKPTPMSAGNSPVGNSVQRSTGASPVVEPILMSTGNDSVGNYALRSTDTRSVFNYAKMPVGFSPMVMPILKSTGAHPMVDFIPMSVGPFPAAKPTLTHIEANPTSQKSTGTSSVVKLTVLPIGVSPEAKRFDDSAGLYPVAKPSPKPTDLRSVNQSNLTSSSSVAVHPPAPTKEFNEINRMTKRTPTIAGTRPARKRVRSRTNQVQIPKTTETRPATRRAHMSSGIRPVLEKPPKKLWIVVVLKIYQHPLDPPPVNTTGAYEQLYSEAWPRKPPDGPPKQIRPSEAFVERVSRTRPLNEPTQSILPRILAGEYVRANAKEYPRIFCP</sequence>
<reference evidence="2" key="2">
    <citation type="submission" date="2025-05" db="UniProtKB">
        <authorList>
            <consortium name="EnsemblMetazoa"/>
        </authorList>
    </citation>
    <scope>IDENTIFICATION</scope>
    <source>
        <strain evidence="2">Foshan</strain>
    </source>
</reference>
<feature type="region of interest" description="Disordered" evidence="1">
    <location>
        <begin position="484"/>
        <end position="503"/>
    </location>
</feature>
<feature type="region of interest" description="Disordered" evidence="1">
    <location>
        <begin position="392"/>
        <end position="412"/>
    </location>
</feature>
<dbReference type="Proteomes" id="UP000069940">
    <property type="component" value="Unassembled WGS sequence"/>
</dbReference>
<feature type="compositionally biased region" description="Low complexity" evidence="1">
    <location>
        <begin position="265"/>
        <end position="283"/>
    </location>
</feature>
<evidence type="ECO:0000313" key="2">
    <source>
        <dbReference type="EnsemblMetazoa" id="AALFPA23_015999.P23322"/>
    </source>
</evidence>
<keyword evidence="3" id="KW-1185">Reference proteome</keyword>
<feature type="compositionally biased region" description="Low complexity" evidence="1">
    <location>
        <begin position="484"/>
        <end position="497"/>
    </location>
</feature>
<dbReference type="EnsemblMetazoa" id="AALFPA23_015999.R23322">
    <property type="protein sequence ID" value="AALFPA23_015999.P23322"/>
    <property type="gene ID" value="AALFPA23_015999"/>
</dbReference>
<reference evidence="3" key="1">
    <citation type="journal article" date="2015" name="Proc. Natl. Acad. Sci. U.S.A.">
        <title>Genome sequence of the Asian Tiger mosquito, Aedes albopictus, reveals insights into its biology, genetics, and evolution.</title>
        <authorList>
            <person name="Chen X.G."/>
            <person name="Jiang X."/>
            <person name="Gu J."/>
            <person name="Xu M."/>
            <person name="Wu Y."/>
            <person name="Deng Y."/>
            <person name="Zhang C."/>
            <person name="Bonizzoni M."/>
            <person name="Dermauw W."/>
            <person name="Vontas J."/>
            <person name="Armbruster P."/>
            <person name="Huang X."/>
            <person name="Yang Y."/>
            <person name="Zhang H."/>
            <person name="He W."/>
            <person name="Peng H."/>
            <person name="Liu Y."/>
            <person name="Wu K."/>
            <person name="Chen J."/>
            <person name="Lirakis M."/>
            <person name="Topalis P."/>
            <person name="Van Leeuwen T."/>
            <person name="Hall A.B."/>
            <person name="Jiang X."/>
            <person name="Thorpe C."/>
            <person name="Mueller R.L."/>
            <person name="Sun C."/>
            <person name="Waterhouse R.M."/>
            <person name="Yan G."/>
            <person name="Tu Z.J."/>
            <person name="Fang X."/>
            <person name="James A.A."/>
        </authorList>
    </citation>
    <scope>NUCLEOTIDE SEQUENCE [LARGE SCALE GENOMIC DNA]</scope>
    <source>
        <strain evidence="3">Foshan</strain>
    </source>
</reference>
<feature type="compositionally biased region" description="Basic and acidic residues" evidence="1">
    <location>
        <begin position="170"/>
        <end position="181"/>
    </location>
</feature>
<feature type="region of interest" description="Disordered" evidence="1">
    <location>
        <begin position="116"/>
        <end position="286"/>
    </location>
</feature>
<feature type="compositionally biased region" description="Pro residues" evidence="1">
    <location>
        <begin position="228"/>
        <end position="247"/>
    </location>
</feature>
<feature type="region of interest" description="Disordered" evidence="1">
    <location>
        <begin position="640"/>
        <end position="676"/>
    </location>
</feature>
<proteinExistence type="predicted"/>
<feature type="compositionally biased region" description="Low complexity" evidence="1">
    <location>
        <begin position="116"/>
        <end position="141"/>
    </location>
</feature>